<dbReference type="AlphaFoldDB" id="A0A5K7SAJ2"/>
<sequence>MINRHQYEQAIKQIKEAEEQIRLTKEIIDLYETQENNAKAERLLKLKKNDYIEYIGGTNSKYLTVGKKYRLTSESFNERVAIINDAGKRVVLRPHFFNF</sequence>
<dbReference type="KEGG" id="anf:AQPE_2745"/>
<gene>
    <name evidence="2" type="ORF">AQPE_2745</name>
</gene>
<keyword evidence="1" id="KW-0175">Coiled coil</keyword>
<name>A0A5K7SAJ2_9BACT</name>
<feature type="coiled-coil region" evidence="1">
    <location>
        <begin position="7"/>
        <end position="34"/>
    </location>
</feature>
<reference evidence="2" key="1">
    <citation type="journal article" date="2020" name="Int. J. Syst. Evol. Microbiol.">
        <title>Aquipluma nitroreducens gen. nov. sp. nov., a novel facultatively anaerobic bacterium isolated from a freshwater lake.</title>
        <authorList>
            <person name="Watanabe M."/>
            <person name="Kojima H."/>
            <person name="Fukui M."/>
        </authorList>
    </citation>
    <scope>NUCLEOTIDE SEQUENCE</scope>
    <source>
        <strain evidence="2">MeG22</strain>
    </source>
</reference>
<dbReference type="Proteomes" id="UP001193389">
    <property type="component" value="Chromosome"/>
</dbReference>
<organism evidence="2 3">
    <name type="scientific">Aquipluma nitroreducens</name>
    <dbReference type="NCBI Taxonomy" id="2010828"/>
    <lineage>
        <taxon>Bacteria</taxon>
        <taxon>Pseudomonadati</taxon>
        <taxon>Bacteroidota</taxon>
        <taxon>Bacteroidia</taxon>
        <taxon>Marinilabiliales</taxon>
        <taxon>Prolixibacteraceae</taxon>
        <taxon>Aquipluma</taxon>
    </lineage>
</organism>
<accession>A0A5K7SAJ2</accession>
<keyword evidence="3" id="KW-1185">Reference proteome</keyword>
<evidence type="ECO:0000313" key="2">
    <source>
        <dbReference type="EMBL" id="BBE18582.1"/>
    </source>
</evidence>
<proteinExistence type="predicted"/>
<dbReference type="EMBL" id="AP018694">
    <property type="protein sequence ID" value="BBE18582.1"/>
    <property type="molecule type" value="Genomic_DNA"/>
</dbReference>
<protein>
    <submittedName>
        <fullName evidence="2">Uncharacterized protein</fullName>
    </submittedName>
</protein>
<evidence type="ECO:0000256" key="1">
    <source>
        <dbReference type="SAM" id="Coils"/>
    </source>
</evidence>
<evidence type="ECO:0000313" key="3">
    <source>
        <dbReference type="Proteomes" id="UP001193389"/>
    </source>
</evidence>